<gene>
    <name evidence="1" type="ORF">SEMRO_376_G129580.1</name>
</gene>
<evidence type="ECO:0000313" key="1">
    <source>
        <dbReference type="EMBL" id="CAB9509114.1"/>
    </source>
</evidence>
<proteinExistence type="predicted"/>
<protein>
    <submittedName>
        <fullName evidence="1">Uncharacterized protein</fullName>
    </submittedName>
</protein>
<name>A0A9N8DXT1_9STRA</name>
<comment type="caution">
    <text evidence="1">The sequence shown here is derived from an EMBL/GenBank/DDBJ whole genome shotgun (WGS) entry which is preliminary data.</text>
</comment>
<organism evidence="1 2">
    <name type="scientific">Seminavis robusta</name>
    <dbReference type="NCBI Taxonomy" id="568900"/>
    <lineage>
        <taxon>Eukaryota</taxon>
        <taxon>Sar</taxon>
        <taxon>Stramenopiles</taxon>
        <taxon>Ochrophyta</taxon>
        <taxon>Bacillariophyta</taxon>
        <taxon>Bacillariophyceae</taxon>
        <taxon>Bacillariophycidae</taxon>
        <taxon>Naviculales</taxon>
        <taxon>Naviculaceae</taxon>
        <taxon>Seminavis</taxon>
    </lineage>
</organism>
<sequence>MSLNRAYTYYTFANLDGNRVSHDDEHRKKLVLCAMKTEDNSLHEVAALFFKQQERINSDNGKDVSPIVVVANQLIKAGFGLMSASRGVVADEDEICYEDVPEMNMQQLMDFDALGGMTKQKARQVFNRSNMEMTKRYSSKVGQIYQLFDDITAKKNAPKWARGVTQPSKSNTLGSKIVPIVVDEFAGIGDKEVEAIGMNDDVCAVRDAFLADEADVALTLCALDDNKREADDDGDKQKAKKKQKTTQKKVVVDVGVTKMDV</sequence>
<dbReference type="Proteomes" id="UP001153069">
    <property type="component" value="Unassembled WGS sequence"/>
</dbReference>
<dbReference type="EMBL" id="CAICTM010000375">
    <property type="protein sequence ID" value="CAB9509114.1"/>
    <property type="molecule type" value="Genomic_DNA"/>
</dbReference>
<reference evidence="1" key="1">
    <citation type="submission" date="2020-06" db="EMBL/GenBank/DDBJ databases">
        <authorList>
            <consortium name="Plant Systems Biology data submission"/>
        </authorList>
    </citation>
    <scope>NUCLEOTIDE SEQUENCE</scope>
    <source>
        <strain evidence="1">D6</strain>
    </source>
</reference>
<keyword evidence="2" id="KW-1185">Reference proteome</keyword>
<dbReference type="AlphaFoldDB" id="A0A9N8DXT1"/>
<evidence type="ECO:0000313" key="2">
    <source>
        <dbReference type="Proteomes" id="UP001153069"/>
    </source>
</evidence>
<accession>A0A9N8DXT1</accession>